<gene>
    <name evidence="5" type="primary">lacI</name>
    <name evidence="5" type="ORF">GCM10012284_09190</name>
</gene>
<dbReference type="CDD" id="cd01392">
    <property type="entry name" value="HTH_LacI"/>
    <property type="match status" value="1"/>
</dbReference>
<dbReference type="InterPro" id="IPR010982">
    <property type="entry name" value="Lambda_DNA-bd_dom_sf"/>
</dbReference>
<dbReference type="InterPro" id="IPR028082">
    <property type="entry name" value="Peripla_BP_I"/>
</dbReference>
<reference evidence="5" key="1">
    <citation type="journal article" date="2014" name="Int. J. Syst. Evol. Microbiol.">
        <title>Complete genome sequence of Corynebacterium casei LMG S-19264T (=DSM 44701T), isolated from a smear-ripened cheese.</title>
        <authorList>
            <consortium name="US DOE Joint Genome Institute (JGI-PGF)"/>
            <person name="Walter F."/>
            <person name="Albersmeier A."/>
            <person name="Kalinowski J."/>
            <person name="Ruckert C."/>
        </authorList>
    </citation>
    <scope>NUCLEOTIDE SEQUENCE</scope>
    <source>
        <strain evidence="5">CGMCC 4.7299</strain>
    </source>
</reference>
<dbReference type="Gene3D" id="1.10.260.40">
    <property type="entry name" value="lambda repressor-like DNA-binding domains"/>
    <property type="match status" value="1"/>
</dbReference>
<evidence type="ECO:0000256" key="3">
    <source>
        <dbReference type="ARBA" id="ARBA00023163"/>
    </source>
</evidence>
<sequence length="360" mass="38453">MPQVPASAYRDGPVRYSRPVVTLADVARHAGVSTATASRIINNSPKPVAEHLRERVLAAVNELQFVPNANARQLARADRSAVGVIVHDVSDPYFAEITRGLQRVAAEHGRLVIICNSYRDPERELAYVDLLHAHRTAAIVLAGSGYHDTAATARLQHKLRVYRDAGGRVAVVGRHEHTGDAIVPENEKGGYLAGDALYRLGHTAIGVIAGPRHLTTTTDRLAGLQRAAREHRRRITSRHVVYAGFDRDGGVTAAAELLERNPAITALAALNDSMAVGALACLRERGIDVPERVSVIGFDDMPVAVDVTPALSTVRLPLEEIGMRAMALALRGGQGAPTTETAAARLVLRGSTAAAPPQGR</sequence>
<proteinExistence type="predicted"/>
<dbReference type="SUPFAM" id="SSF47413">
    <property type="entry name" value="lambda repressor-like DNA-binding domains"/>
    <property type="match status" value="1"/>
</dbReference>
<protein>
    <submittedName>
        <fullName evidence="5">LacI family transcriptional regulator</fullName>
    </submittedName>
</protein>
<comment type="caution">
    <text evidence="5">The sequence shown here is derived from an EMBL/GenBank/DDBJ whole genome shotgun (WGS) entry which is preliminary data.</text>
</comment>
<organism evidence="5 6">
    <name type="scientific">Mangrovihabitans endophyticus</name>
    <dbReference type="NCBI Taxonomy" id="1751298"/>
    <lineage>
        <taxon>Bacteria</taxon>
        <taxon>Bacillati</taxon>
        <taxon>Actinomycetota</taxon>
        <taxon>Actinomycetes</taxon>
        <taxon>Micromonosporales</taxon>
        <taxon>Micromonosporaceae</taxon>
        <taxon>Mangrovihabitans</taxon>
    </lineage>
</organism>
<dbReference type="InterPro" id="IPR046335">
    <property type="entry name" value="LacI/GalR-like_sensor"/>
</dbReference>
<evidence type="ECO:0000256" key="2">
    <source>
        <dbReference type="ARBA" id="ARBA00023125"/>
    </source>
</evidence>
<dbReference type="Pfam" id="PF00356">
    <property type="entry name" value="LacI"/>
    <property type="match status" value="1"/>
</dbReference>
<dbReference type="SMART" id="SM00354">
    <property type="entry name" value="HTH_LACI"/>
    <property type="match status" value="1"/>
</dbReference>
<dbReference type="SUPFAM" id="SSF53822">
    <property type="entry name" value="Periplasmic binding protein-like I"/>
    <property type="match status" value="1"/>
</dbReference>
<accession>A0A8J3BX46</accession>
<reference evidence="5" key="2">
    <citation type="submission" date="2020-09" db="EMBL/GenBank/DDBJ databases">
        <authorList>
            <person name="Sun Q."/>
            <person name="Zhou Y."/>
        </authorList>
    </citation>
    <scope>NUCLEOTIDE SEQUENCE</scope>
    <source>
        <strain evidence="5">CGMCC 4.7299</strain>
    </source>
</reference>
<keyword evidence="1" id="KW-0805">Transcription regulation</keyword>
<keyword evidence="2" id="KW-0238">DNA-binding</keyword>
<dbReference type="PRINTS" id="PR00036">
    <property type="entry name" value="HTHLACI"/>
</dbReference>
<evidence type="ECO:0000313" key="5">
    <source>
        <dbReference type="EMBL" id="GGK77331.1"/>
    </source>
</evidence>
<dbReference type="Gene3D" id="3.40.50.2300">
    <property type="match status" value="2"/>
</dbReference>
<evidence type="ECO:0000256" key="1">
    <source>
        <dbReference type="ARBA" id="ARBA00023015"/>
    </source>
</evidence>
<dbReference type="EMBL" id="BMMX01000001">
    <property type="protein sequence ID" value="GGK77331.1"/>
    <property type="molecule type" value="Genomic_DNA"/>
</dbReference>
<keyword evidence="3" id="KW-0804">Transcription</keyword>
<dbReference type="GO" id="GO:0000976">
    <property type="term" value="F:transcription cis-regulatory region binding"/>
    <property type="evidence" value="ECO:0007669"/>
    <property type="project" value="TreeGrafter"/>
</dbReference>
<dbReference type="InterPro" id="IPR000843">
    <property type="entry name" value="HTH_LacI"/>
</dbReference>
<dbReference type="PROSITE" id="PS50932">
    <property type="entry name" value="HTH_LACI_2"/>
    <property type="match status" value="1"/>
</dbReference>
<name>A0A8J3BX46_9ACTN</name>
<dbReference type="PROSITE" id="PS00356">
    <property type="entry name" value="HTH_LACI_1"/>
    <property type="match status" value="1"/>
</dbReference>
<dbReference type="Pfam" id="PF13377">
    <property type="entry name" value="Peripla_BP_3"/>
    <property type="match status" value="1"/>
</dbReference>
<evidence type="ECO:0000259" key="4">
    <source>
        <dbReference type="PROSITE" id="PS50932"/>
    </source>
</evidence>
<dbReference type="PANTHER" id="PTHR30146">
    <property type="entry name" value="LACI-RELATED TRANSCRIPTIONAL REPRESSOR"/>
    <property type="match status" value="1"/>
</dbReference>
<dbReference type="CDD" id="cd06267">
    <property type="entry name" value="PBP1_LacI_sugar_binding-like"/>
    <property type="match status" value="1"/>
</dbReference>
<dbReference type="AlphaFoldDB" id="A0A8J3BX46"/>
<evidence type="ECO:0000313" key="6">
    <source>
        <dbReference type="Proteomes" id="UP000656042"/>
    </source>
</evidence>
<dbReference type="Proteomes" id="UP000656042">
    <property type="component" value="Unassembled WGS sequence"/>
</dbReference>
<feature type="domain" description="HTH lacI-type" evidence="4">
    <location>
        <begin position="21"/>
        <end position="76"/>
    </location>
</feature>
<dbReference type="PANTHER" id="PTHR30146:SF153">
    <property type="entry name" value="LACTOSE OPERON REPRESSOR"/>
    <property type="match status" value="1"/>
</dbReference>
<keyword evidence="6" id="KW-1185">Reference proteome</keyword>
<dbReference type="GO" id="GO:0003700">
    <property type="term" value="F:DNA-binding transcription factor activity"/>
    <property type="evidence" value="ECO:0007669"/>
    <property type="project" value="TreeGrafter"/>
</dbReference>